<dbReference type="InterPro" id="IPR011009">
    <property type="entry name" value="Kinase-like_dom_sf"/>
</dbReference>
<dbReference type="OrthoDB" id="354826at2759"/>
<dbReference type="SUPFAM" id="SSF56112">
    <property type="entry name" value="Protein kinase-like (PK-like)"/>
    <property type="match status" value="1"/>
</dbReference>
<dbReference type="GO" id="GO:0004674">
    <property type="term" value="F:protein serine/threonine kinase activity"/>
    <property type="evidence" value="ECO:0007669"/>
    <property type="project" value="UniProtKB-KW"/>
</dbReference>
<gene>
    <name evidence="8" type="ORF">UREG_01142</name>
</gene>
<dbReference type="KEGG" id="ure:UREG_01142"/>
<dbReference type="Gene3D" id="3.30.200.20">
    <property type="entry name" value="Phosphorylase Kinase, domain 1"/>
    <property type="match status" value="1"/>
</dbReference>
<keyword evidence="2" id="KW-0808">Transferase</keyword>
<evidence type="ECO:0000259" key="7">
    <source>
        <dbReference type="PROSITE" id="PS50011"/>
    </source>
</evidence>
<dbReference type="PROSITE" id="PS50011">
    <property type="entry name" value="PROTEIN_KINASE_DOM"/>
    <property type="match status" value="1"/>
</dbReference>
<dbReference type="eggNOG" id="KOG0598">
    <property type="taxonomic scope" value="Eukaryota"/>
</dbReference>
<dbReference type="STRING" id="336963.C4JGF1"/>
<name>C4JGF1_UNCRE</name>
<reference evidence="9" key="1">
    <citation type="journal article" date="2009" name="Genome Res.">
        <title>Comparative genomic analyses of the human fungal pathogens Coccidioides and their relatives.</title>
        <authorList>
            <person name="Sharpton T.J."/>
            <person name="Stajich J.E."/>
            <person name="Rounsley S.D."/>
            <person name="Gardner M.J."/>
            <person name="Wortman J.R."/>
            <person name="Jordar V.S."/>
            <person name="Maiti R."/>
            <person name="Kodira C.D."/>
            <person name="Neafsey D.E."/>
            <person name="Zeng Q."/>
            <person name="Hung C.-Y."/>
            <person name="McMahan C."/>
            <person name="Muszewska A."/>
            <person name="Grynberg M."/>
            <person name="Mandel M.A."/>
            <person name="Kellner E.M."/>
            <person name="Barker B.M."/>
            <person name="Galgiani J.N."/>
            <person name="Orbach M.J."/>
            <person name="Kirkland T.N."/>
            <person name="Cole G.T."/>
            <person name="Henn M.R."/>
            <person name="Birren B.W."/>
            <person name="Taylor J.W."/>
        </authorList>
    </citation>
    <scope>NUCLEOTIDE SEQUENCE [LARGE SCALE GENOMIC DNA]</scope>
    <source>
        <strain evidence="9">UAMH 1704</strain>
    </source>
</reference>
<dbReference type="PANTHER" id="PTHR24351">
    <property type="entry name" value="RIBOSOMAL PROTEIN S6 KINASE"/>
    <property type="match status" value="1"/>
</dbReference>
<evidence type="ECO:0000313" key="9">
    <source>
        <dbReference type="Proteomes" id="UP000002058"/>
    </source>
</evidence>
<evidence type="ECO:0000256" key="3">
    <source>
        <dbReference type="ARBA" id="ARBA00022741"/>
    </source>
</evidence>
<dbReference type="GeneID" id="8440394"/>
<dbReference type="VEuPathDB" id="FungiDB:UREG_01142"/>
<keyword evidence="9" id="KW-1185">Reference proteome</keyword>
<evidence type="ECO:0000256" key="6">
    <source>
        <dbReference type="SAM" id="MobiDB-lite"/>
    </source>
</evidence>
<organism evidence="8 9">
    <name type="scientific">Uncinocarpus reesii (strain UAMH 1704)</name>
    <dbReference type="NCBI Taxonomy" id="336963"/>
    <lineage>
        <taxon>Eukaryota</taxon>
        <taxon>Fungi</taxon>
        <taxon>Dikarya</taxon>
        <taxon>Ascomycota</taxon>
        <taxon>Pezizomycotina</taxon>
        <taxon>Eurotiomycetes</taxon>
        <taxon>Eurotiomycetidae</taxon>
        <taxon>Onygenales</taxon>
        <taxon>Onygenaceae</taxon>
        <taxon>Uncinocarpus</taxon>
    </lineage>
</organism>
<dbReference type="GO" id="GO:0005524">
    <property type="term" value="F:ATP binding"/>
    <property type="evidence" value="ECO:0007669"/>
    <property type="project" value="UniProtKB-KW"/>
</dbReference>
<dbReference type="OMA" id="CEVDWWS"/>
<feature type="compositionally biased region" description="Polar residues" evidence="6">
    <location>
        <begin position="266"/>
        <end position="293"/>
    </location>
</feature>
<dbReference type="SMART" id="SM00220">
    <property type="entry name" value="S_TKc"/>
    <property type="match status" value="1"/>
</dbReference>
<dbReference type="Pfam" id="PF00069">
    <property type="entry name" value="Pkinase"/>
    <property type="match status" value="1"/>
</dbReference>
<dbReference type="Proteomes" id="UP000002058">
    <property type="component" value="Unassembled WGS sequence"/>
</dbReference>
<keyword evidence="1" id="KW-0723">Serine/threonine-protein kinase</keyword>
<dbReference type="InParanoid" id="C4JGF1"/>
<evidence type="ECO:0000256" key="5">
    <source>
        <dbReference type="ARBA" id="ARBA00022840"/>
    </source>
</evidence>
<evidence type="ECO:0000313" key="8">
    <source>
        <dbReference type="EMBL" id="EEP76293.1"/>
    </source>
</evidence>
<dbReference type="RefSeq" id="XP_002541626.1">
    <property type="nucleotide sequence ID" value="XM_002541580.1"/>
</dbReference>
<evidence type="ECO:0000256" key="4">
    <source>
        <dbReference type="ARBA" id="ARBA00022777"/>
    </source>
</evidence>
<keyword evidence="3" id="KW-0547">Nucleotide-binding</keyword>
<dbReference type="AlphaFoldDB" id="C4JGF1"/>
<keyword evidence="4" id="KW-0418">Kinase</keyword>
<dbReference type="Gene3D" id="1.10.510.10">
    <property type="entry name" value="Transferase(Phosphotransferase) domain 1"/>
    <property type="match status" value="1"/>
</dbReference>
<feature type="region of interest" description="Disordered" evidence="6">
    <location>
        <begin position="265"/>
        <end position="354"/>
    </location>
</feature>
<feature type="region of interest" description="Disordered" evidence="6">
    <location>
        <begin position="371"/>
        <end position="419"/>
    </location>
</feature>
<dbReference type="EMBL" id="CH476615">
    <property type="protein sequence ID" value="EEP76293.1"/>
    <property type="molecule type" value="Genomic_DNA"/>
</dbReference>
<evidence type="ECO:0000256" key="2">
    <source>
        <dbReference type="ARBA" id="ARBA00022679"/>
    </source>
</evidence>
<feature type="domain" description="Protein kinase" evidence="7">
    <location>
        <begin position="1"/>
        <end position="147"/>
    </location>
</feature>
<protein>
    <recommendedName>
        <fullName evidence="7">Protein kinase domain-containing protein</fullName>
    </recommendedName>
</protein>
<keyword evidence="5" id="KW-0067">ATP-binding</keyword>
<dbReference type="HOGENOM" id="CLU_000288_63_43_1"/>
<sequence>MYCLTPKVMCIWQILYVQRLPCIIQQILTLWQNVASDFKPSRPLTSKSGTLAYLAPEVFDGSGYFSEVDWWSLGVTFYECIYGKRPFDGRNHHQLGECIMRAQPKYLVTNPPVTIPCLRAMAALMEKDRSRRIGANGFETFTCHPFFADIDFDALERYDVPPVFVPSSDKTNFDATYDLEELLLEEAPLEARARRQKPRAELKEDATPKEIREDELYKIIETMFEPFDYTLVNYDGTAASAIEASSNPEERLPSTVPLARPVHFRQLSQGRSGSISPSLTEKSYNPSNASDTYSPLGETIHSITSRDTNGRNGIHSASPPPPSNRAPTSQPLNNNLPPISQRPPGATRKTSKGGGVQMVLEETGSWSTLADQTSITEGVKGKPSGGMFSFLKGKKGRERSPKPTEPGVLGKEGARQIIN</sequence>
<accession>C4JGF1</accession>
<feature type="compositionally biased region" description="Polar residues" evidence="6">
    <location>
        <begin position="301"/>
        <end position="311"/>
    </location>
</feature>
<evidence type="ECO:0000256" key="1">
    <source>
        <dbReference type="ARBA" id="ARBA00022527"/>
    </source>
</evidence>
<proteinExistence type="predicted"/>
<dbReference type="InterPro" id="IPR000719">
    <property type="entry name" value="Prot_kinase_dom"/>
</dbReference>